<protein>
    <submittedName>
        <fullName evidence="3">Uncharacterized protein LOC106806444</fullName>
    </submittedName>
</protein>
<dbReference type="InterPro" id="IPR054323">
    <property type="entry name" value="SPMIP1_C"/>
</dbReference>
<keyword evidence="2" id="KW-1185">Reference proteome</keyword>
<proteinExistence type="predicted"/>
<dbReference type="PANTHER" id="PTHR35826:SF1">
    <property type="entry name" value="PROTEIN ATP6V1FNB-LIKE"/>
    <property type="match status" value="1"/>
</dbReference>
<dbReference type="Pfam" id="PF22589">
    <property type="entry name" value="SPMIP1"/>
    <property type="match status" value="1"/>
</dbReference>
<feature type="domain" description="Sperm microtubule inner protein 1 C-terminal" evidence="1">
    <location>
        <begin position="62"/>
        <end position="180"/>
    </location>
</feature>
<evidence type="ECO:0000313" key="3">
    <source>
        <dbReference type="RefSeq" id="XP_014663865.1"/>
    </source>
</evidence>
<reference evidence="3" key="1">
    <citation type="submission" date="2025-08" db="UniProtKB">
        <authorList>
            <consortium name="RefSeq"/>
        </authorList>
    </citation>
    <scope>IDENTIFICATION</scope>
</reference>
<gene>
    <name evidence="3" type="primary">LOC106806444</name>
</gene>
<evidence type="ECO:0000259" key="1">
    <source>
        <dbReference type="Pfam" id="PF22589"/>
    </source>
</evidence>
<dbReference type="PANTHER" id="PTHR35826">
    <property type="entry name" value="PROTEIN ATP6V1FNB-LIKE"/>
    <property type="match status" value="1"/>
</dbReference>
<dbReference type="Proteomes" id="UP000695022">
    <property type="component" value="Unplaced"/>
</dbReference>
<dbReference type="RefSeq" id="XP_014663865.1">
    <property type="nucleotide sequence ID" value="XM_014808379.1"/>
</dbReference>
<name>A0ABM1DV94_PRICU</name>
<accession>A0ABM1DV94</accession>
<dbReference type="GeneID" id="106806444"/>
<organism evidence="2 3">
    <name type="scientific">Priapulus caudatus</name>
    <name type="common">Priapulid worm</name>
    <dbReference type="NCBI Taxonomy" id="37621"/>
    <lineage>
        <taxon>Eukaryota</taxon>
        <taxon>Metazoa</taxon>
        <taxon>Ecdysozoa</taxon>
        <taxon>Scalidophora</taxon>
        <taxon>Priapulida</taxon>
        <taxon>Priapulimorpha</taxon>
        <taxon>Priapulimorphida</taxon>
        <taxon>Priapulidae</taxon>
        <taxon>Priapulus</taxon>
    </lineage>
</organism>
<sequence>MGRELNMDTQRQNFWKESVEKEAMVRLMWYEKYGHELEDWIGPGAQAGLLKKTDEDPQIEATKLPSISTKKYHKRQPDKRGTLLELANSKTGENFTCTMRPVTPRTRDTLYKGFSKEGTGRYEYLQHRNLKKPEDKYEFPMTSGWEYGWRLGDFTRGSHQSPQFGRSRIVQDSFYRRNGII</sequence>
<evidence type="ECO:0000313" key="2">
    <source>
        <dbReference type="Proteomes" id="UP000695022"/>
    </source>
</evidence>